<dbReference type="KEGG" id="dvv:114345852"/>
<dbReference type="Proteomes" id="UP001652700">
    <property type="component" value="Unplaced"/>
</dbReference>
<feature type="compositionally biased region" description="Basic and acidic residues" evidence="3">
    <location>
        <begin position="410"/>
        <end position="420"/>
    </location>
</feature>
<keyword evidence="2" id="KW-0175">Coiled coil</keyword>
<dbReference type="GO" id="GO:0007264">
    <property type="term" value="P:small GTPase-mediated signal transduction"/>
    <property type="evidence" value="ECO:0007669"/>
    <property type="project" value="InterPro"/>
</dbReference>
<feature type="region of interest" description="Disordered" evidence="3">
    <location>
        <begin position="1"/>
        <end position="123"/>
    </location>
</feature>
<dbReference type="OrthoDB" id="10033734at2759"/>
<feature type="compositionally biased region" description="Polar residues" evidence="3">
    <location>
        <begin position="427"/>
        <end position="446"/>
    </location>
</feature>
<dbReference type="InterPro" id="IPR039767">
    <property type="entry name" value="RALBP1"/>
</dbReference>
<gene>
    <name evidence="7" type="primary">LOC114345852</name>
</gene>
<dbReference type="CTD" id="42484"/>
<dbReference type="SMART" id="SM00324">
    <property type="entry name" value="RhoGAP"/>
    <property type="match status" value="1"/>
</dbReference>
<dbReference type="Gene3D" id="1.10.555.10">
    <property type="entry name" value="Rho GTPase activation protein"/>
    <property type="match status" value="1"/>
</dbReference>
<proteinExistence type="predicted"/>
<dbReference type="InParanoid" id="A0A6P7GRH5"/>
<evidence type="ECO:0000313" key="5">
    <source>
        <dbReference type="EnsemblMetazoa" id="XP_028152461.1"/>
    </source>
</evidence>
<dbReference type="InterPro" id="IPR000198">
    <property type="entry name" value="RhoGAP_dom"/>
</dbReference>
<dbReference type="InterPro" id="IPR049041">
    <property type="entry name" value="RalBP1-like_Ral-bd"/>
</dbReference>
<feature type="compositionally biased region" description="Basic and acidic residues" evidence="3">
    <location>
        <begin position="91"/>
        <end position="122"/>
    </location>
</feature>
<dbReference type="EnsemblMetazoa" id="XM_028296660.2">
    <property type="protein sequence ID" value="XP_028152461.1"/>
    <property type="gene ID" value="LOC114345852"/>
</dbReference>
<dbReference type="GeneID" id="114345852"/>
<dbReference type="GO" id="GO:0031267">
    <property type="term" value="F:small GTPase binding"/>
    <property type="evidence" value="ECO:0007669"/>
    <property type="project" value="InterPro"/>
</dbReference>
<sequence>MDFDSPDVMKDFPGLYASEHNKKCSNESDYSDDVEKGAKKDILIGKRKDKKDKKDKERGYAALGGESSDDGSKSRSPSKSKKTKSFKFTSKSKEKREKSRDKESSDKKDKEKKADKKCEKDKGKKTKSSVEETIVIADALPIFGVSLDIAIERSRCHDGVDLPLPIRDCIDFVESIGVLFEGVYKISGTKAKVTQIKKMYNQRENVRLSDYDVPTATSLLKMFLRDLPEPIFTNDLLIRFEEAGAILNLNTREKHLKILVENLPSQNKLLLSWLIVHLHNVSLNEKQNKMSKQNIASALNHTFHVSSRLLQALLHHSQALFPNVVIFKYIPPVCNIVQIPERAQQLEIELKKQESLLSQIHKEMNVGCISKEREEKLWEVQRIITQLKRKMKTVRRIKSSTEKCDEDNGLEDKKTEKELDAVPVNEPTESTVAHSDTSSIKSQTALSLVESEASVELAKPEQKQPEETETGGEDTAVEKNDFLFDDDIVLLTYKRNGLIQLKEQLMKDIQQEKNEIESSKAKLEAGANKGNVSKIVIPKQDSLDQIMILLQNENKILQIKKINLVRKIIEQKELCIELSAQLKLAESGKYSNV</sequence>
<dbReference type="PANTHER" id="PTHR12783">
    <property type="entry name" value="RALA BINDING PROTEIN 1 RALBP1"/>
    <property type="match status" value="1"/>
</dbReference>
<evidence type="ECO:0000259" key="4">
    <source>
        <dbReference type="PROSITE" id="PS50238"/>
    </source>
</evidence>
<feature type="region of interest" description="Disordered" evidence="3">
    <location>
        <begin position="395"/>
        <end position="475"/>
    </location>
</feature>
<organism evidence="7">
    <name type="scientific">Diabrotica virgifera virgifera</name>
    <name type="common">western corn rootworm</name>
    <dbReference type="NCBI Taxonomy" id="50390"/>
    <lineage>
        <taxon>Eukaryota</taxon>
        <taxon>Metazoa</taxon>
        <taxon>Ecdysozoa</taxon>
        <taxon>Arthropoda</taxon>
        <taxon>Hexapoda</taxon>
        <taxon>Insecta</taxon>
        <taxon>Pterygota</taxon>
        <taxon>Neoptera</taxon>
        <taxon>Endopterygota</taxon>
        <taxon>Coleoptera</taxon>
        <taxon>Polyphaga</taxon>
        <taxon>Cucujiformia</taxon>
        <taxon>Chrysomeloidea</taxon>
        <taxon>Chrysomelidae</taxon>
        <taxon>Galerucinae</taxon>
        <taxon>Diabroticina</taxon>
        <taxon>Diabroticites</taxon>
        <taxon>Diabrotica</taxon>
    </lineage>
</organism>
<feature type="compositionally biased region" description="Basic and acidic residues" evidence="3">
    <location>
        <begin position="33"/>
        <end position="59"/>
    </location>
</feature>
<name>A0A6P7GRH5_DIAVI</name>
<feature type="domain" description="Rho-GAP" evidence="4">
    <location>
        <begin position="145"/>
        <end position="337"/>
    </location>
</feature>
<feature type="coiled-coil region" evidence="2">
    <location>
        <begin position="495"/>
        <end position="529"/>
    </location>
</feature>
<dbReference type="PROSITE" id="PS50238">
    <property type="entry name" value="RHOGAP"/>
    <property type="match status" value="1"/>
</dbReference>
<dbReference type="RefSeq" id="XP_028152461.1">
    <property type="nucleotide sequence ID" value="XM_028296660.1"/>
</dbReference>
<dbReference type="Pfam" id="PF00620">
    <property type="entry name" value="RhoGAP"/>
    <property type="match status" value="1"/>
</dbReference>
<dbReference type="AlphaFoldDB" id="A0A6P7GRH5"/>
<dbReference type="PANTHER" id="PTHR12783:SF5">
    <property type="entry name" value="RALA-BINDING PROTEIN 1"/>
    <property type="match status" value="1"/>
</dbReference>
<dbReference type="Pfam" id="PF20924">
    <property type="entry name" value="RLIP76_Ral-bd"/>
    <property type="match status" value="1"/>
</dbReference>
<evidence type="ECO:0000313" key="7">
    <source>
        <dbReference type="RefSeq" id="XP_028152461.1"/>
    </source>
</evidence>
<protein>
    <submittedName>
        <fullName evidence="7">RalA-binding protein 1</fullName>
    </submittedName>
</protein>
<evidence type="ECO:0000256" key="1">
    <source>
        <dbReference type="ARBA" id="ARBA00022468"/>
    </source>
</evidence>
<dbReference type="InterPro" id="IPR008936">
    <property type="entry name" value="Rho_GTPase_activation_prot"/>
</dbReference>
<keyword evidence="1" id="KW-0343">GTPase activation</keyword>
<reference evidence="5" key="2">
    <citation type="submission" date="2025-05" db="UniProtKB">
        <authorList>
            <consortium name="EnsemblMetazoa"/>
        </authorList>
    </citation>
    <scope>IDENTIFICATION</scope>
</reference>
<evidence type="ECO:0000256" key="2">
    <source>
        <dbReference type="SAM" id="Coils"/>
    </source>
</evidence>
<dbReference type="Gene3D" id="1.20.58.90">
    <property type="match status" value="1"/>
</dbReference>
<reference evidence="7" key="1">
    <citation type="submission" date="2025-04" db="UniProtKB">
        <authorList>
            <consortium name="RefSeq"/>
        </authorList>
    </citation>
    <scope>IDENTIFICATION</scope>
    <source>
        <tissue evidence="7">Whole insect</tissue>
    </source>
</reference>
<evidence type="ECO:0000256" key="3">
    <source>
        <dbReference type="SAM" id="MobiDB-lite"/>
    </source>
</evidence>
<dbReference type="GO" id="GO:0005096">
    <property type="term" value="F:GTPase activator activity"/>
    <property type="evidence" value="ECO:0007669"/>
    <property type="project" value="UniProtKB-KW"/>
</dbReference>
<dbReference type="FunCoup" id="A0A6P7GRH5">
    <property type="interactions" value="71"/>
</dbReference>
<dbReference type="SUPFAM" id="SSF48350">
    <property type="entry name" value="GTPase activation domain, GAP"/>
    <property type="match status" value="1"/>
</dbReference>
<feature type="compositionally biased region" description="Basic residues" evidence="3">
    <location>
        <begin position="76"/>
        <end position="85"/>
    </location>
</feature>
<keyword evidence="6" id="KW-1185">Reference proteome</keyword>
<evidence type="ECO:0000313" key="6">
    <source>
        <dbReference type="Proteomes" id="UP001652700"/>
    </source>
</evidence>
<accession>A0A6P7GRH5</accession>